<dbReference type="EMBL" id="LAZR01000639">
    <property type="protein sequence ID" value="KKN61954.1"/>
    <property type="molecule type" value="Genomic_DNA"/>
</dbReference>
<gene>
    <name evidence="2" type="ORF">LCGC14_0516320</name>
</gene>
<feature type="region of interest" description="Disordered" evidence="1">
    <location>
        <begin position="49"/>
        <end position="69"/>
    </location>
</feature>
<sequence length="125" mass="13278">MNVIPYTKPLDRDLLLKKLAAIQGGPAHTPANPPQEDKVQPVGALENTFPHNTQVPAGFGGKGETNMRGEGNQLAAIPKDITAKVGPRSVKDTNNPTIKKVASAGIEDALLAGFVDEFNKIARKE</sequence>
<evidence type="ECO:0000313" key="2">
    <source>
        <dbReference type="EMBL" id="KKN61954.1"/>
    </source>
</evidence>
<name>A0A0F9S4H3_9ZZZZ</name>
<comment type="caution">
    <text evidence="2">The sequence shown here is derived from an EMBL/GenBank/DDBJ whole genome shotgun (WGS) entry which is preliminary data.</text>
</comment>
<evidence type="ECO:0000256" key="1">
    <source>
        <dbReference type="SAM" id="MobiDB-lite"/>
    </source>
</evidence>
<protein>
    <submittedName>
        <fullName evidence="2">Uncharacterized protein</fullName>
    </submittedName>
</protein>
<dbReference type="AlphaFoldDB" id="A0A0F9S4H3"/>
<proteinExistence type="predicted"/>
<organism evidence="2">
    <name type="scientific">marine sediment metagenome</name>
    <dbReference type="NCBI Taxonomy" id="412755"/>
    <lineage>
        <taxon>unclassified sequences</taxon>
        <taxon>metagenomes</taxon>
        <taxon>ecological metagenomes</taxon>
    </lineage>
</organism>
<reference evidence="2" key="1">
    <citation type="journal article" date="2015" name="Nature">
        <title>Complex archaea that bridge the gap between prokaryotes and eukaryotes.</title>
        <authorList>
            <person name="Spang A."/>
            <person name="Saw J.H."/>
            <person name="Jorgensen S.L."/>
            <person name="Zaremba-Niedzwiedzka K."/>
            <person name="Martijn J."/>
            <person name="Lind A.E."/>
            <person name="van Eijk R."/>
            <person name="Schleper C."/>
            <person name="Guy L."/>
            <person name="Ettema T.J."/>
        </authorList>
    </citation>
    <scope>NUCLEOTIDE SEQUENCE</scope>
</reference>
<accession>A0A0F9S4H3</accession>